<feature type="region of interest" description="Disordered" evidence="1">
    <location>
        <begin position="53"/>
        <end position="79"/>
    </location>
</feature>
<evidence type="ECO:0000313" key="2">
    <source>
        <dbReference type="EMBL" id="JAG53279.1"/>
    </source>
</evidence>
<organism evidence="2">
    <name type="scientific">Lygus hesperus</name>
    <name type="common">Western plant bug</name>
    <dbReference type="NCBI Taxonomy" id="30085"/>
    <lineage>
        <taxon>Eukaryota</taxon>
        <taxon>Metazoa</taxon>
        <taxon>Ecdysozoa</taxon>
        <taxon>Arthropoda</taxon>
        <taxon>Hexapoda</taxon>
        <taxon>Insecta</taxon>
        <taxon>Pterygota</taxon>
        <taxon>Neoptera</taxon>
        <taxon>Paraneoptera</taxon>
        <taxon>Hemiptera</taxon>
        <taxon>Heteroptera</taxon>
        <taxon>Panheteroptera</taxon>
        <taxon>Cimicomorpha</taxon>
        <taxon>Miridae</taxon>
        <taxon>Mirini</taxon>
        <taxon>Lygus</taxon>
    </lineage>
</organism>
<proteinExistence type="predicted"/>
<name>A0A0K8SJG1_LYGHE</name>
<dbReference type="EMBL" id="GBRD01012545">
    <property type="protein sequence ID" value="JAG53279.1"/>
    <property type="molecule type" value="Transcribed_RNA"/>
</dbReference>
<evidence type="ECO:0000256" key="1">
    <source>
        <dbReference type="SAM" id="MobiDB-lite"/>
    </source>
</evidence>
<sequence>MFPGGRSQNMQPGGQVPMVQYPGMYYGSSSGWPASAPKDDGRDVLAESYERMRREMRSLQGGTPSNAPPPPSMDSSGDNAAIKMLLTNENVSLSSLLEAAMDPSTDRTGQYLGVLVRTPSGAYPYPHR</sequence>
<protein>
    <submittedName>
        <fullName evidence="2">Uncharacterized protein</fullName>
    </submittedName>
</protein>
<reference evidence="2" key="1">
    <citation type="submission" date="2014-09" db="EMBL/GenBank/DDBJ databases">
        <authorList>
            <person name="Magalhaes I.L.F."/>
            <person name="Oliveira U."/>
            <person name="Santos F.R."/>
            <person name="Vidigal T.H.D.A."/>
            <person name="Brescovit A.D."/>
            <person name="Santos A.J."/>
        </authorList>
    </citation>
    <scope>NUCLEOTIDE SEQUENCE</scope>
</reference>
<accession>A0A0K8SJG1</accession>
<dbReference type="AlphaFoldDB" id="A0A0K8SJG1"/>